<organism evidence="2 3">
    <name type="scientific">Jannaschia helgolandensis</name>
    <dbReference type="NCBI Taxonomy" id="188906"/>
    <lineage>
        <taxon>Bacteria</taxon>
        <taxon>Pseudomonadati</taxon>
        <taxon>Pseudomonadota</taxon>
        <taxon>Alphaproteobacteria</taxon>
        <taxon>Rhodobacterales</taxon>
        <taxon>Roseobacteraceae</taxon>
        <taxon>Jannaschia</taxon>
    </lineage>
</organism>
<evidence type="ECO:0000313" key="2">
    <source>
        <dbReference type="EMBL" id="SEL41385.1"/>
    </source>
</evidence>
<dbReference type="Pfam" id="PF09361">
    <property type="entry name" value="Phasin_2"/>
    <property type="match status" value="1"/>
</dbReference>
<sequence>MDSNSDTPPAAQDIGDPDACFRPISHTPWDGMTWLENLANFGAELTTFAAARMKEDVQTQQKLFHCKSVPEMQQVQAEFVQKAINQYYAETAKLTEIVGKSAPE</sequence>
<feature type="domain" description="Phasin" evidence="1">
    <location>
        <begin position="33"/>
        <end position="102"/>
    </location>
</feature>
<reference evidence="2 3" key="1">
    <citation type="submission" date="2016-10" db="EMBL/GenBank/DDBJ databases">
        <authorList>
            <person name="de Groot N.N."/>
        </authorList>
    </citation>
    <scope>NUCLEOTIDE SEQUENCE [LARGE SCALE GENOMIC DNA]</scope>
    <source>
        <strain evidence="2 3">DSM 14858</strain>
    </source>
</reference>
<dbReference type="RefSeq" id="WP_245737611.1">
    <property type="nucleotide sequence ID" value="NZ_CAXBJT010000122.1"/>
</dbReference>
<accession>A0A1H7Q1M5</accession>
<dbReference type="AlphaFoldDB" id="A0A1H7Q1M5"/>
<evidence type="ECO:0000313" key="3">
    <source>
        <dbReference type="Proteomes" id="UP000199283"/>
    </source>
</evidence>
<dbReference type="EMBL" id="FNZQ01000005">
    <property type="protein sequence ID" value="SEL41385.1"/>
    <property type="molecule type" value="Genomic_DNA"/>
</dbReference>
<keyword evidence="3" id="KW-1185">Reference proteome</keyword>
<dbReference type="STRING" id="188906.SAMN04488526_2601"/>
<protein>
    <submittedName>
        <fullName evidence="2">Phasin protein</fullName>
    </submittedName>
</protein>
<proteinExistence type="predicted"/>
<name>A0A1H7Q1M5_9RHOB</name>
<evidence type="ECO:0000259" key="1">
    <source>
        <dbReference type="Pfam" id="PF09361"/>
    </source>
</evidence>
<gene>
    <name evidence="2" type="ORF">SAMN04488526_2601</name>
</gene>
<dbReference type="Proteomes" id="UP000199283">
    <property type="component" value="Unassembled WGS sequence"/>
</dbReference>
<dbReference type="InterPro" id="IPR018968">
    <property type="entry name" value="Phasin"/>
</dbReference>